<accession>A0ACC5RFD7</accession>
<gene>
    <name evidence="1" type="ORF">JHL16_32430</name>
</gene>
<keyword evidence="2" id="KW-1185">Reference proteome</keyword>
<protein>
    <submittedName>
        <fullName evidence="1">Saccharopine dehydrogenase NADP-binding domain-containing protein</fullName>
    </submittedName>
</protein>
<dbReference type="Proteomes" id="UP000616151">
    <property type="component" value="Unassembled WGS sequence"/>
</dbReference>
<name>A0ACC5RFD7_9HYPH</name>
<sequence>MTKSLLIIGGSGFVGAQTARALRKLYPDTPITIGGRDLQKAEAVAATLGNADAVAIDLDRRDLGLDPSRRFSAIAMFVKDHTLNSMRYAQATGAAYVGVSTGAYEIGPETALYMHRPNASAILFNSTWLAGAALLPALHFARDFDRIDGVTISAVLDPRDMGGPAASADFDRLLMAAPQSTYLKDGKWTWTTEEDKKRVVRMSDGVELRATPYTPFDLLSLSASTMAKNLRFDLAVGQPDESSPDVVAEIIIEIDGEKNGKPHKARHVLSHPQGQAPVTAAGIAVALERLAGLDGKDPPAPGLYFPDQLIAPEHLIARLKEFGMRIEV</sequence>
<evidence type="ECO:0000313" key="1">
    <source>
        <dbReference type="EMBL" id="MBK1871118.1"/>
    </source>
</evidence>
<organism evidence="1 2">
    <name type="scientific">Taklimakanibacter albus</name>
    <dbReference type="NCBI Taxonomy" id="2800327"/>
    <lineage>
        <taxon>Bacteria</taxon>
        <taxon>Pseudomonadati</taxon>
        <taxon>Pseudomonadota</taxon>
        <taxon>Alphaproteobacteria</taxon>
        <taxon>Hyphomicrobiales</taxon>
        <taxon>Aestuariivirgaceae</taxon>
        <taxon>Taklimakanibacter</taxon>
    </lineage>
</organism>
<comment type="caution">
    <text evidence="1">The sequence shown here is derived from an EMBL/GenBank/DDBJ whole genome shotgun (WGS) entry which is preliminary data.</text>
</comment>
<reference evidence="1" key="1">
    <citation type="submission" date="2021-01" db="EMBL/GenBank/DDBJ databases">
        <authorList>
            <person name="Sun Q."/>
        </authorList>
    </citation>
    <scope>NUCLEOTIDE SEQUENCE</scope>
    <source>
        <strain evidence="1">YIM B02566</strain>
    </source>
</reference>
<evidence type="ECO:0000313" key="2">
    <source>
        <dbReference type="Proteomes" id="UP000616151"/>
    </source>
</evidence>
<dbReference type="EMBL" id="JAENHL010000008">
    <property type="protein sequence ID" value="MBK1871118.1"/>
    <property type="molecule type" value="Genomic_DNA"/>
</dbReference>
<proteinExistence type="predicted"/>